<dbReference type="EMBL" id="JABEZW010000006">
    <property type="protein sequence ID" value="MBA0767171.1"/>
    <property type="molecule type" value="Genomic_DNA"/>
</dbReference>
<keyword evidence="4" id="KW-1185">Reference proteome</keyword>
<dbReference type="Proteomes" id="UP000593568">
    <property type="component" value="Unassembled WGS sequence"/>
</dbReference>
<evidence type="ECO:0000313" key="4">
    <source>
        <dbReference type="Proteomes" id="UP000593568"/>
    </source>
</evidence>
<comment type="caution">
    <text evidence="3">The sequence shown here is derived from an EMBL/GenBank/DDBJ whole genome shotgun (WGS) entry which is preliminary data.</text>
</comment>
<evidence type="ECO:0000256" key="1">
    <source>
        <dbReference type="SAM" id="Coils"/>
    </source>
</evidence>
<feature type="coiled-coil region" evidence="1">
    <location>
        <begin position="53"/>
        <end position="80"/>
    </location>
</feature>
<evidence type="ECO:0000313" key="3">
    <source>
        <dbReference type="EMBL" id="MBA0767171.1"/>
    </source>
</evidence>
<reference evidence="3 4" key="1">
    <citation type="journal article" date="2019" name="Genome Biol. Evol.">
        <title>Insights into the evolution of the New World diploid cottons (Gossypium, subgenus Houzingenia) based on genome sequencing.</title>
        <authorList>
            <person name="Grover C.E."/>
            <person name="Arick M.A. 2nd"/>
            <person name="Thrash A."/>
            <person name="Conover J.L."/>
            <person name="Sanders W.S."/>
            <person name="Peterson D.G."/>
            <person name="Frelichowski J.E."/>
            <person name="Scheffler J.A."/>
            <person name="Scheffler B.E."/>
            <person name="Wendel J.F."/>
        </authorList>
    </citation>
    <scope>NUCLEOTIDE SEQUENCE [LARGE SCALE GENOMIC DNA]</scope>
    <source>
        <strain evidence="3">8</strain>
        <tissue evidence="3">Leaf</tissue>
    </source>
</reference>
<dbReference type="Pfam" id="PF03732">
    <property type="entry name" value="Retrotrans_gag"/>
    <property type="match status" value="1"/>
</dbReference>
<dbReference type="AlphaFoldDB" id="A0A7J9E2L6"/>
<gene>
    <name evidence="3" type="ORF">Gotri_016109</name>
</gene>
<feature type="domain" description="Retrotransposon gag" evidence="2">
    <location>
        <begin position="137"/>
        <end position="209"/>
    </location>
</feature>
<keyword evidence="1" id="KW-0175">Coiled coil</keyword>
<organism evidence="3 4">
    <name type="scientific">Gossypium trilobum</name>
    <dbReference type="NCBI Taxonomy" id="34281"/>
    <lineage>
        <taxon>Eukaryota</taxon>
        <taxon>Viridiplantae</taxon>
        <taxon>Streptophyta</taxon>
        <taxon>Embryophyta</taxon>
        <taxon>Tracheophyta</taxon>
        <taxon>Spermatophyta</taxon>
        <taxon>Magnoliopsida</taxon>
        <taxon>eudicotyledons</taxon>
        <taxon>Gunneridae</taxon>
        <taxon>Pentapetalae</taxon>
        <taxon>rosids</taxon>
        <taxon>malvids</taxon>
        <taxon>Malvales</taxon>
        <taxon>Malvaceae</taxon>
        <taxon>Malvoideae</taxon>
        <taxon>Gossypium</taxon>
    </lineage>
</organism>
<protein>
    <recommendedName>
        <fullName evidence="2">Retrotransposon gag domain-containing protein</fullName>
    </recommendedName>
</protein>
<name>A0A7J9E2L6_9ROSI</name>
<proteinExistence type="predicted"/>
<evidence type="ECO:0000259" key="2">
    <source>
        <dbReference type="Pfam" id="PF03732"/>
    </source>
</evidence>
<dbReference type="InterPro" id="IPR005162">
    <property type="entry name" value="Retrotrans_gag_dom"/>
</dbReference>
<sequence length="224" mass="25712">MLSAVEECVGKLEESMEDAKESDNVLGESIGDLRDQFRDIVTMYLTSQRDNVQELLDSQRKKLTERNDALEAMVMALKVETMATTRALSTRIDELQGELALYLAVKELVGTRSACDVDNFLWRMENYFRAKGIVDDAIKGEIGTWQEFQCELKGQFYLEFTEEEAQAKLQGIMQRGTVGEYVREFKELMLQVSDVTEKEALLVFKNGLKSWVRQEVEQRAVQKL</sequence>
<accession>A0A7J9E2L6</accession>